<evidence type="ECO:0000256" key="2">
    <source>
        <dbReference type="SAM" id="MobiDB-lite"/>
    </source>
</evidence>
<keyword evidence="4" id="KW-1185">Reference proteome</keyword>
<reference evidence="3" key="1">
    <citation type="submission" date="2023-07" db="EMBL/GenBank/DDBJ databases">
        <authorList>
            <consortium name="AG Swart"/>
            <person name="Singh M."/>
            <person name="Singh A."/>
            <person name="Seah K."/>
            <person name="Emmerich C."/>
        </authorList>
    </citation>
    <scope>NUCLEOTIDE SEQUENCE</scope>
    <source>
        <strain evidence="3">DP1</strain>
    </source>
</reference>
<name>A0AAD2D898_EUPCR</name>
<feature type="compositionally biased region" description="Polar residues" evidence="2">
    <location>
        <begin position="460"/>
        <end position="470"/>
    </location>
</feature>
<feature type="coiled-coil region" evidence="1">
    <location>
        <begin position="165"/>
        <end position="236"/>
    </location>
</feature>
<gene>
    <name evidence="3" type="ORF">ECRASSUSDP1_LOCUS24705</name>
</gene>
<dbReference type="Proteomes" id="UP001295684">
    <property type="component" value="Unassembled WGS sequence"/>
</dbReference>
<feature type="region of interest" description="Disordered" evidence="2">
    <location>
        <begin position="697"/>
        <end position="722"/>
    </location>
</feature>
<evidence type="ECO:0000313" key="3">
    <source>
        <dbReference type="EMBL" id="CAI2383211.1"/>
    </source>
</evidence>
<feature type="coiled-coil region" evidence="1">
    <location>
        <begin position="280"/>
        <end position="430"/>
    </location>
</feature>
<feature type="coiled-coil region" evidence="1">
    <location>
        <begin position="104"/>
        <end position="131"/>
    </location>
</feature>
<dbReference type="AlphaFoldDB" id="A0AAD2D898"/>
<proteinExistence type="predicted"/>
<feature type="region of interest" description="Disordered" evidence="2">
    <location>
        <begin position="460"/>
        <end position="481"/>
    </location>
</feature>
<protein>
    <submittedName>
        <fullName evidence="3">Uncharacterized protein</fullName>
    </submittedName>
</protein>
<accession>A0AAD2D898</accession>
<evidence type="ECO:0000256" key="1">
    <source>
        <dbReference type="SAM" id="Coils"/>
    </source>
</evidence>
<organism evidence="3 4">
    <name type="scientific">Euplotes crassus</name>
    <dbReference type="NCBI Taxonomy" id="5936"/>
    <lineage>
        <taxon>Eukaryota</taxon>
        <taxon>Sar</taxon>
        <taxon>Alveolata</taxon>
        <taxon>Ciliophora</taxon>
        <taxon>Intramacronucleata</taxon>
        <taxon>Spirotrichea</taxon>
        <taxon>Hypotrichia</taxon>
        <taxon>Euplotida</taxon>
        <taxon>Euplotidae</taxon>
        <taxon>Moneuplotes</taxon>
    </lineage>
</organism>
<comment type="caution">
    <text evidence="3">The sequence shown here is derived from an EMBL/GenBank/DDBJ whole genome shotgun (WGS) entry which is preliminary data.</text>
</comment>
<evidence type="ECO:0000313" key="4">
    <source>
        <dbReference type="Proteomes" id="UP001295684"/>
    </source>
</evidence>
<feature type="compositionally biased region" description="Polar residues" evidence="2">
    <location>
        <begin position="697"/>
        <end position="719"/>
    </location>
</feature>
<keyword evidence="1" id="KW-0175">Coiled coil</keyword>
<sequence>MKSDKAHKDYLEALVTPVRKQRQCPLSQEKTLKFIPSSFKENKKAMVNTKKEPSTESKLKKRNTINSTSIEILKIEIPQEDHSLLEQRIQKIESIHQEHITQVKGQFQGRIKDLEAELSAIKNNVLENEEIPANYLEEQQNAQLPLSDSVLELLNSSRSVDKNEQEVHQKVVQELEKQLNKMREEYFKETQNIKDQCQKELDDQKEKYEAHLQEIKQWHQLEKTNLEDRIQRLQDADSSCAGDSYISTTSKEMSVFHLTDQIMSLNNKYSDLKISSSQEIGCLQNKIDNLLEELTKKKEENDTMRERLKKSECKYRDTNETLAIKIKKFERIVKTKDIDSKVVQDLQGQVSSLKRDMSRCEQTEKKLKEAIKKKKEELMREKKLRKAESKVDINMQLRKQELMNKLEKENRKIKAENMKLQEENNKLKNRLSEFIFPKDGDQEAFQTLQNTNNMNNSFQISENKCRSPTPSDKEGFSKRKLSHQSACKADKTFDDRGTSSRQFIGIYENTINNTWVFPKSKYTTQTPNKSPDVFGGKRRFCSPIKTQRNVGSSNKYCETCRDDDSKPKKCSYDPLSLMNNRDIIKNIECFACEKIYDPQHFINHSKNCRLLYGICPVNSKEIICFKNSTCSCENCEISISSSNKDVCTKKNRECSQEADLQPSTDSDLLLPPNPIYPRSSTLNNTCSDPSASLLTAPVQDSSKRVLQSTKPSKQNPSRQISEKARHNLFYDRQSKRHINPHLFLNTINAFDKIEGVLAENKRKMKKEQRRSFLYKSNTSCKSKMISY</sequence>
<dbReference type="EMBL" id="CAMPGE010025454">
    <property type="protein sequence ID" value="CAI2383211.1"/>
    <property type="molecule type" value="Genomic_DNA"/>
</dbReference>